<keyword evidence="1" id="KW-0175">Coiled coil</keyword>
<dbReference type="Proteomes" id="UP001162640">
    <property type="component" value="Unassembled WGS sequence"/>
</dbReference>
<evidence type="ECO:0008006" key="5">
    <source>
        <dbReference type="Google" id="ProtNLM"/>
    </source>
</evidence>
<feature type="compositionally biased region" description="Acidic residues" evidence="2">
    <location>
        <begin position="241"/>
        <end position="253"/>
    </location>
</feature>
<evidence type="ECO:0000313" key="3">
    <source>
        <dbReference type="EMBL" id="GMH62619.1"/>
    </source>
</evidence>
<evidence type="ECO:0000256" key="1">
    <source>
        <dbReference type="SAM" id="Coils"/>
    </source>
</evidence>
<name>A0A9W7A643_9STRA</name>
<dbReference type="AlphaFoldDB" id="A0A9W7A643"/>
<comment type="caution">
    <text evidence="3">The sequence shown here is derived from an EMBL/GenBank/DDBJ whole genome shotgun (WGS) entry which is preliminary data.</text>
</comment>
<feature type="region of interest" description="Disordered" evidence="2">
    <location>
        <begin position="241"/>
        <end position="265"/>
    </location>
</feature>
<feature type="coiled-coil region" evidence="1">
    <location>
        <begin position="554"/>
        <end position="600"/>
    </location>
</feature>
<dbReference type="EMBL" id="BLQM01000093">
    <property type="protein sequence ID" value="GMH62619.1"/>
    <property type="molecule type" value="Genomic_DNA"/>
</dbReference>
<evidence type="ECO:0000256" key="2">
    <source>
        <dbReference type="SAM" id="MobiDB-lite"/>
    </source>
</evidence>
<feature type="compositionally biased region" description="Polar residues" evidence="2">
    <location>
        <begin position="130"/>
        <end position="146"/>
    </location>
</feature>
<organism evidence="3 4">
    <name type="scientific">Triparma laevis f. inornata</name>
    <dbReference type="NCBI Taxonomy" id="1714386"/>
    <lineage>
        <taxon>Eukaryota</taxon>
        <taxon>Sar</taxon>
        <taxon>Stramenopiles</taxon>
        <taxon>Ochrophyta</taxon>
        <taxon>Bolidophyceae</taxon>
        <taxon>Parmales</taxon>
        <taxon>Triparmaceae</taxon>
        <taxon>Triparma</taxon>
    </lineage>
</organism>
<feature type="region of interest" description="Disordered" evidence="2">
    <location>
        <begin position="117"/>
        <end position="178"/>
    </location>
</feature>
<sequence length="604" mass="67035">MNSLKSLLSKNEKQRVALSTLTSCAIEGYLIVGRGLNFNPKTACMHRFRPPYLIRYDGVTATEFLNLKSSSIKKLKKKGKEDSFQITLPSTTLHLKPLIGSSEVWIDAINRYLNPPNSSPSKRSSYPNPTSTLNASAAASDFNNKSPIKRSSAAARLPKMTWKRSSKTAAAAPPPTPVSTPVAFPVPSNSFHGDGYFVLHFGVYQRSEDYVGVGVGVFVDDFGGGVDLSEGQVVASDDIEDDSLGSLDGEVEEGGQHPKLPPREGLRGAKRRVENALGQFLHFSHQVLDTLPPPNLNLASSFDTATGESPVFEIVTTARQCSTAATVPEEESRVEILTNFIETVLKYDREAIREEVWKFLDCRFSPLPFSTAPFKLVTEIATAPTPLAPVNPHEDALMEIIHDINILSSETLAANYSYAQRNSFLEEQLKAQSTQHALIVKKNSNLQPTTTTVTSPFDETLLSRLKTALQSLKTAKQTIAAATSKESEQVKILQRRLSSLTERYVSLVDGEKVTLNEDASTFSESDMNLMLKQLQGEILERTKVNLELSMMRELEVIEKERNLTEKKRREVEIQSLVEKVKEEQDLRIQVESELEALKEQYQTI</sequence>
<feature type="compositionally biased region" description="Low complexity" evidence="2">
    <location>
        <begin position="117"/>
        <end position="129"/>
    </location>
</feature>
<accession>A0A9W7A643</accession>
<protein>
    <recommendedName>
        <fullName evidence="5">PH domain-containing protein</fullName>
    </recommendedName>
</protein>
<reference evidence="4" key="1">
    <citation type="journal article" date="2023" name="Commun. Biol.">
        <title>Genome analysis of Parmales, the sister group of diatoms, reveals the evolutionary specialization of diatoms from phago-mixotrophs to photoautotrophs.</title>
        <authorList>
            <person name="Ban H."/>
            <person name="Sato S."/>
            <person name="Yoshikawa S."/>
            <person name="Yamada K."/>
            <person name="Nakamura Y."/>
            <person name="Ichinomiya M."/>
            <person name="Sato N."/>
            <person name="Blanc-Mathieu R."/>
            <person name="Endo H."/>
            <person name="Kuwata A."/>
            <person name="Ogata H."/>
        </authorList>
    </citation>
    <scope>NUCLEOTIDE SEQUENCE [LARGE SCALE GENOMIC DNA]</scope>
</reference>
<proteinExistence type="predicted"/>
<gene>
    <name evidence="3" type="ORF">TL16_g03516</name>
</gene>
<evidence type="ECO:0000313" key="4">
    <source>
        <dbReference type="Proteomes" id="UP001162640"/>
    </source>
</evidence>